<feature type="compositionally biased region" description="Polar residues" evidence="1">
    <location>
        <begin position="1"/>
        <end position="11"/>
    </location>
</feature>
<feature type="region of interest" description="Disordered" evidence="1">
    <location>
        <begin position="1"/>
        <end position="75"/>
    </location>
</feature>
<gene>
    <name evidence="2" type="ORF">OVN521_LOCUS51451</name>
</gene>
<organism evidence="2 3">
    <name type="scientific">Rotaria magnacalcarata</name>
    <dbReference type="NCBI Taxonomy" id="392030"/>
    <lineage>
        <taxon>Eukaryota</taxon>
        <taxon>Metazoa</taxon>
        <taxon>Spiralia</taxon>
        <taxon>Gnathifera</taxon>
        <taxon>Rotifera</taxon>
        <taxon>Eurotatoria</taxon>
        <taxon>Bdelloidea</taxon>
        <taxon>Philodinida</taxon>
        <taxon>Philodinidae</taxon>
        <taxon>Rotaria</taxon>
    </lineage>
</organism>
<feature type="compositionally biased region" description="Low complexity" evidence="1">
    <location>
        <begin position="22"/>
        <end position="41"/>
    </location>
</feature>
<feature type="non-terminal residue" evidence="2">
    <location>
        <position position="75"/>
    </location>
</feature>
<evidence type="ECO:0000313" key="3">
    <source>
        <dbReference type="Proteomes" id="UP000663866"/>
    </source>
</evidence>
<accession>A0A821NNA7</accession>
<protein>
    <submittedName>
        <fullName evidence="2">Uncharacterized protein</fullName>
    </submittedName>
</protein>
<dbReference type="AlphaFoldDB" id="A0A821NNA7"/>
<proteinExistence type="predicted"/>
<evidence type="ECO:0000256" key="1">
    <source>
        <dbReference type="SAM" id="MobiDB-lite"/>
    </source>
</evidence>
<reference evidence="2" key="1">
    <citation type="submission" date="2021-02" db="EMBL/GenBank/DDBJ databases">
        <authorList>
            <person name="Nowell W R."/>
        </authorList>
    </citation>
    <scope>NUCLEOTIDE SEQUENCE</scope>
</reference>
<name>A0A821NNA7_9BILA</name>
<feature type="compositionally biased region" description="Polar residues" evidence="1">
    <location>
        <begin position="58"/>
        <end position="68"/>
    </location>
</feature>
<evidence type="ECO:0000313" key="2">
    <source>
        <dbReference type="EMBL" id="CAF4789532.1"/>
    </source>
</evidence>
<feature type="compositionally biased region" description="Basic and acidic residues" evidence="1">
    <location>
        <begin position="43"/>
        <end position="56"/>
    </location>
</feature>
<keyword evidence="3" id="KW-1185">Reference proteome</keyword>
<dbReference type="Proteomes" id="UP000663866">
    <property type="component" value="Unassembled WGS sequence"/>
</dbReference>
<sequence length="75" mass="8821">MHLRANQTSLELSEESADNTSLQQQKQPTLLQQQQQQQQQEDQTDRESQIEEKRIIDQNLTQQSSLKTSPHIEYN</sequence>
<comment type="caution">
    <text evidence="2">The sequence shown here is derived from an EMBL/GenBank/DDBJ whole genome shotgun (WGS) entry which is preliminary data.</text>
</comment>
<dbReference type="EMBL" id="CAJOBG010124284">
    <property type="protein sequence ID" value="CAF4789532.1"/>
    <property type="molecule type" value="Genomic_DNA"/>
</dbReference>